<dbReference type="CDD" id="cd03784">
    <property type="entry name" value="GT1_Gtf-like"/>
    <property type="match status" value="1"/>
</dbReference>
<accession>A0A1Q9LNR1</accession>
<evidence type="ECO:0000256" key="3">
    <source>
        <dbReference type="ARBA" id="ARBA00022679"/>
    </source>
</evidence>
<dbReference type="Proteomes" id="UP000186040">
    <property type="component" value="Unassembled WGS sequence"/>
</dbReference>
<dbReference type="Pfam" id="PF21036">
    <property type="entry name" value="EryCIII-like_N"/>
    <property type="match status" value="1"/>
</dbReference>
<dbReference type="SUPFAM" id="SSF53756">
    <property type="entry name" value="UDP-Glycosyltransferase/glycogen phosphorylase"/>
    <property type="match status" value="1"/>
</dbReference>
<comment type="caution">
    <text evidence="6">The sequence shown here is derived from an EMBL/GenBank/DDBJ whole genome shotgun (WGS) entry which is preliminary data.</text>
</comment>
<dbReference type="InterPro" id="IPR048284">
    <property type="entry name" value="EryCIII-like_N"/>
</dbReference>
<dbReference type="RefSeq" id="WP_075974548.1">
    <property type="nucleotide sequence ID" value="NZ_MKQR01000009.1"/>
</dbReference>
<dbReference type="InterPro" id="IPR035595">
    <property type="entry name" value="UDP_glycos_trans_CS"/>
</dbReference>
<keyword evidence="7" id="KW-1185">Reference proteome</keyword>
<dbReference type="AlphaFoldDB" id="A0A1Q9LNR1"/>
<dbReference type="GO" id="GO:0008194">
    <property type="term" value="F:UDP-glycosyltransferase activity"/>
    <property type="evidence" value="ECO:0007669"/>
    <property type="project" value="InterPro"/>
</dbReference>
<protein>
    <submittedName>
        <fullName evidence="6">Uncharacterized protein</fullName>
    </submittedName>
</protein>
<dbReference type="OrthoDB" id="6620093at2"/>
<dbReference type="PANTHER" id="PTHR48050:SF13">
    <property type="entry name" value="STEROL 3-BETA-GLUCOSYLTRANSFERASE UGT80A2"/>
    <property type="match status" value="1"/>
</dbReference>
<comment type="similarity">
    <text evidence="1">Belongs to the glycosyltransferase 28 family.</text>
</comment>
<feature type="domain" description="Erythromycin biosynthesis protein CIII-like C-terminal" evidence="4">
    <location>
        <begin position="239"/>
        <end position="374"/>
    </location>
</feature>
<dbReference type="InterPro" id="IPR050426">
    <property type="entry name" value="Glycosyltransferase_28"/>
</dbReference>
<evidence type="ECO:0000313" key="7">
    <source>
        <dbReference type="Proteomes" id="UP000186040"/>
    </source>
</evidence>
<proteinExistence type="inferred from homology"/>
<reference evidence="6 7" key="1">
    <citation type="submission" date="2016-10" db="EMBL/GenBank/DDBJ databases">
        <title>The Draft Genome Sequence of Actinokineospora bangkokensis 44EHWT reveals the biosynthetic pathway of antifungal compounds Thailandins with unusual extender unit butylmalonyl-CoA.</title>
        <authorList>
            <person name="Greule A."/>
            <person name="Intra B."/>
            <person name="Flemming S."/>
            <person name="Rommel M.G."/>
            <person name="Panbangred W."/>
            <person name="Bechthold A."/>
        </authorList>
    </citation>
    <scope>NUCLEOTIDE SEQUENCE [LARGE SCALE GENOMIC DNA]</scope>
    <source>
        <strain evidence="6 7">44EHW</strain>
    </source>
</reference>
<evidence type="ECO:0000259" key="5">
    <source>
        <dbReference type="Pfam" id="PF21036"/>
    </source>
</evidence>
<evidence type="ECO:0000256" key="2">
    <source>
        <dbReference type="ARBA" id="ARBA00022676"/>
    </source>
</evidence>
<name>A0A1Q9LNR1_9PSEU</name>
<keyword evidence="2" id="KW-0328">Glycosyltransferase</keyword>
<dbReference type="PANTHER" id="PTHR48050">
    <property type="entry name" value="STEROL 3-BETA-GLUCOSYLTRANSFERASE"/>
    <property type="match status" value="1"/>
</dbReference>
<evidence type="ECO:0000259" key="4">
    <source>
        <dbReference type="Pfam" id="PF06722"/>
    </source>
</evidence>
<feature type="domain" description="Erythromycin biosynthesis protein CIII-like N-terminal" evidence="5">
    <location>
        <begin position="23"/>
        <end position="146"/>
    </location>
</feature>
<dbReference type="GO" id="GO:0016758">
    <property type="term" value="F:hexosyltransferase activity"/>
    <property type="evidence" value="ECO:0007669"/>
    <property type="project" value="UniProtKB-ARBA"/>
</dbReference>
<dbReference type="EMBL" id="MKQR01000009">
    <property type="protein sequence ID" value="OLR93651.1"/>
    <property type="molecule type" value="Genomic_DNA"/>
</dbReference>
<dbReference type="GO" id="GO:0017000">
    <property type="term" value="P:antibiotic biosynthetic process"/>
    <property type="evidence" value="ECO:0007669"/>
    <property type="project" value="UniProtKB-ARBA"/>
</dbReference>
<gene>
    <name evidence="6" type="ORF">BJP25_15385</name>
</gene>
<evidence type="ECO:0000313" key="6">
    <source>
        <dbReference type="EMBL" id="OLR93651.1"/>
    </source>
</evidence>
<dbReference type="Pfam" id="PF06722">
    <property type="entry name" value="EryCIII-like_C"/>
    <property type="match status" value="1"/>
</dbReference>
<dbReference type="STRING" id="1193682.BJP25_15385"/>
<dbReference type="InterPro" id="IPR002213">
    <property type="entry name" value="UDP_glucos_trans"/>
</dbReference>
<organism evidence="6 7">
    <name type="scientific">Actinokineospora bangkokensis</name>
    <dbReference type="NCBI Taxonomy" id="1193682"/>
    <lineage>
        <taxon>Bacteria</taxon>
        <taxon>Bacillati</taxon>
        <taxon>Actinomycetota</taxon>
        <taxon>Actinomycetes</taxon>
        <taxon>Pseudonocardiales</taxon>
        <taxon>Pseudonocardiaceae</taxon>
        <taxon>Actinokineospora</taxon>
    </lineage>
</organism>
<sequence length="376" mass="38710">MRVLVSAGVWHSHVVPLLPLTSALLDAGHDVTFVTGPDAVGPVVDSGVRPLAVPPPPPDAFARFMSAVYTPADLAEMDSTAKLAVVVRAMADIGVRTRVGEILDFAREWRPDLVIAGIGEFAGLVVAAELGIPSAVHAIGPPKTAEVMAGAWAAGAAAAAELGLPAPAKSGPYLDIWPAGLRQPGVEWDYPRTWPLRPEHVLPSPGPLPDALSGLPHERTVYVTAGVSHNTQPGLLESLIAAAAHHPVNVLVTIGANGDPARFADQPPHVRVERFIPQNQLLPHVDAVLCHAGAATTLGALAHGVPLVLTPIATDQFDIAADATAAGAALTPSPDGAAQALSAVLQDPSYARAAHSLAAEIHDLPTPADIAARLTT</sequence>
<dbReference type="InterPro" id="IPR010610">
    <property type="entry name" value="EryCIII-like_C"/>
</dbReference>
<dbReference type="Gene3D" id="3.40.50.2000">
    <property type="entry name" value="Glycogen Phosphorylase B"/>
    <property type="match status" value="2"/>
</dbReference>
<dbReference type="PROSITE" id="PS00375">
    <property type="entry name" value="UDPGT"/>
    <property type="match status" value="1"/>
</dbReference>
<keyword evidence="3" id="KW-0808">Transferase</keyword>
<evidence type="ECO:0000256" key="1">
    <source>
        <dbReference type="ARBA" id="ARBA00006962"/>
    </source>
</evidence>